<dbReference type="AlphaFoldDB" id="A0A2T6ZDM2"/>
<evidence type="ECO:0000256" key="4">
    <source>
        <dbReference type="ARBA" id="ARBA00047684"/>
    </source>
</evidence>
<comment type="caution">
    <text evidence="6">The sequence shown here is derived from an EMBL/GenBank/DDBJ whole genome shotgun (WGS) entry which is preliminary data.</text>
</comment>
<evidence type="ECO:0000313" key="7">
    <source>
        <dbReference type="Proteomes" id="UP000244722"/>
    </source>
</evidence>
<dbReference type="Gene3D" id="2.60.120.480">
    <property type="entry name" value="Ureidoglycolate hydrolase"/>
    <property type="match status" value="1"/>
</dbReference>
<keyword evidence="7" id="KW-1185">Reference proteome</keyword>
<dbReference type="SUPFAM" id="SSF51182">
    <property type="entry name" value="RmlC-like cupins"/>
    <property type="match status" value="1"/>
</dbReference>
<dbReference type="GO" id="GO:0000256">
    <property type="term" value="P:allantoin catabolic process"/>
    <property type="evidence" value="ECO:0007669"/>
    <property type="project" value="InterPro"/>
</dbReference>
<keyword evidence="6" id="KW-0378">Hydrolase</keyword>
<comment type="catalytic activity">
    <reaction evidence="4">
        <text>(S)-ureidoglycolate = urea + glyoxylate</text>
        <dbReference type="Rhea" id="RHEA:11304"/>
        <dbReference type="ChEBI" id="CHEBI:16199"/>
        <dbReference type="ChEBI" id="CHEBI:36655"/>
        <dbReference type="ChEBI" id="CHEBI:57296"/>
        <dbReference type="EC" id="4.3.2.3"/>
    </reaction>
</comment>
<proteinExistence type="predicted"/>
<gene>
    <name evidence="6" type="ORF">B9Z19DRAFT_1034665</name>
</gene>
<keyword evidence="2" id="KW-0659">Purine metabolism</keyword>
<organism evidence="6 7">
    <name type="scientific">Tuber borchii</name>
    <name type="common">White truffle</name>
    <dbReference type="NCBI Taxonomy" id="42251"/>
    <lineage>
        <taxon>Eukaryota</taxon>
        <taxon>Fungi</taxon>
        <taxon>Dikarya</taxon>
        <taxon>Ascomycota</taxon>
        <taxon>Pezizomycotina</taxon>
        <taxon>Pezizomycetes</taxon>
        <taxon>Pezizales</taxon>
        <taxon>Tuberaceae</taxon>
        <taxon>Tuber</taxon>
    </lineage>
</organism>
<dbReference type="InterPro" id="IPR024060">
    <property type="entry name" value="Ureidoglycolate_lyase_dom_sf"/>
</dbReference>
<evidence type="ECO:0000256" key="2">
    <source>
        <dbReference type="ARBA" id="ARBA00022631"/>
    </source>
</evidence>
<dbReference type="Pfam" id="PF04115">
    <property type="entry name" value="Ureidogly_lyase"/>
    <property type="match status" value="1"/>
</dbReference>
<evidence type="ECO:0000256" key="1">
    <source>
        <dbReference type="ARBA" id="ARBA00011738"/>
    </source>
</evidence>
<dbReference type="PANTHER" id="PTHR21221:SF1">
    <property type="entry name" value="UREIDOGLYCOLATE LYASE"/>
    <property type="match status" value="1"/>
</dbReference>
<evidence type="ECO:0000256" key="5">
    <source>
        <dbReference type="SAM" id="MobiDB-lite"/>
    </source>
</evidence>
<comment type="subunit">
    <text evidence="1">Homodimer.</text>
</comment>
<accession>A0A2T6ZDM2</accession>
<dbReference type="PANTHER" id="PTHR21221">
    <property type="entry name" value="UREIDOGLYCOLATE HYDROLASE"/>
    <property type="match status" value="1"/>
</dbReference>
<dbReference type="InterPro" id="IPR007247">
    <property type="entry name" value="Ureidogly_lyase"/>
</dbReference>
<dbReference type="GO" id="GO:0004848">
    <property type="term" value="F:ureidoglycolate hydrolase activity"/>
    <property type="evidence" value="ECO:0007669"/>
    <property type="project" value="InterPro"/>
</dbReference>
<dbReference type="InterPro" id="IPR011051">
    <property type="entry name" value="RmlC_Cupin_sf"/>
</dbReference>
<dbReference type="EMBL" id="NESQ01000365">
    <property type="protein sequence ID" value="PUU73583.1"/>
    <property type="molecule type" value="Genomic_DNA"/>
</dbReference>
<sequence>MMAVSPGPGPDGPESTMEKMLRSVSATQPGVRPSPSESIQRLPDGSTIITAKPIMCDSFLAYGQVIGIPESGSILEEQTKPVSANQGSARKYPNVAAYDTAPQDRHPSNTMISIFVSKPRTEAPGQFDLHVMERHPYSSQLFIPMGVKEEEGFRYLVAVSPPGDPKPIIDNVEVFLVHGKQGISYGAGTWHAPIVVLGKEDVQFAVVVDTNGNPQDDTEEVEIKEKATVVIP</sequence>
<dbReference type="CDD" id="cd20298">
    <property type="entry name" value="cupin_UAH"/>
    <property type="match status" value="1"/>
</dbReference>
<keyword evidence="3" id="KW-0456">Lyase</keyword>
<reference evidence="6 7" key="1">
    <citation type="submission" date="2017-04" db="EMBL/GenBank/DDBJ databases">
        <title>Draft genome sequence of Tuber borchii Vittad., a whitish edible truffle.</title>
        <authorList>
            <consortium name="DOE Joint Genome Institute"/>
            <person name="Murat C."/>
            <person name="Kuo A."/>
            <person name="Barry K.W."/>
            <person name="Clum A."/>
            <person name="Dockter R.B."/>
            <person name="Fauchery L."/>
            <person name="Iotti M."/>
            <person name="Kohler A."/>
            <person name="Labutti K."/>
            <person name="Lindquist E.A."/>
            <person name="Lipzen A."/>
            <person name="Ohm R.A."/>
            <person name="Wang M."/>
            <person name="Grigoriev I.V."/>
            <person name="Zambonelli A."/>
            <person name="Martin F.M."/>
        </authorList>
    </citation>
    <scope>NUCLEOTIDE SEQUENCE [LARGE SCALE GENOMIC DNA]</scope>
    <source>
        <strain evidence="6 7">Tbo3840</strain>
    </source>
</reference>
<evidence type="ECO:0000313" key="6">
    <source>
        <dbReference type="EMBL" id="PUU73583.1"/>
    </source>
</evidence>
<protein>
    <submittedName>
        <fullName evidence="6">Ureidoglycolate hydrolase-domain-containing protein</fullName>
    </submittedName>
</protein>
<dbReference type="InterPro" id="IPR047233">
    <property type="entry name" value="UAH_cupin"/>
</dbReference>
<evidence type="ECO:0000256" key="3">
    <source>
        <dbReference type="ARBA" id="ARBA00023239"/>
    </source>
</evidence>
<dbReference type="Proteomes" id="UP000244722">
    <property type="component" value="Unassembled WGS sequence"/>
</dbReference>
<feature type="region of interest" description="Disordered" evidence="5">
    <location>
        <begin position="1"/>
        <end position="42"/>
    </location>
</feature>
<dbReference type="GO" id="GO:0050385">
    <property type="term" value="F:ureidoglycolate lyase activity"/>
    <property type="evidence" value="ECO:0007669"/>
    <property type="project" value="UniProtKB-EC"/>
</dbReference>
<dbReference type="OrthoDB" id="10266039at2759"/>
<dbReference type="STRING" id="42251.A0A2T6ZDM2"/>
<dbReference type="GO" id="GO:0006144">
    <property type="term" value="P:purine nucleobase metabolic process"/>
    <property type="evidence" value="ECO:0007669"/>
    <property type="project" value="UniProtKB-KW"/>
</dbReference>
<name>A0A2T6ZDM2_TUBBO</name>